<dbReference type="EnsemblMetazoa" id="ACHR007508-RA">
    <property type="protein sequence ID" value="ACHR007508-PA"/>
    <property type="gene ID" value="ACHR007508"/>
</dbReference>
<dbReference type="STRING" id="43041.A0A182K9S1"/>
<dbReference type="GO" id="GO:0005886">
    <property type="term" value="C:plasma membrane"/>
    <property type="evidence" value="ECO:0007669"/>
    <property type="project" value="TreeGrafter"/>
</dbReference>
<dbReference type="Pfam" id="PF12352">
    <property type="entry name" value="V-SNARE_C"/>
    <property type="match status" value="1"/>
</dbReference>
<proteinExistence type="inferred from homology"/>
<reference evidence="8" key="2">
    <citation type="submission" date="2020-05" db="UniProtKB">
        <authorList>
            <consortium name="EnsemblMetazoa"/>
        </authorList>
    </citation>
    <scope>IDENTIFICATION</scope>
    <source>
        <strain evidence="8">ACHKN1017</strain>
    </source>
</reference>
<dbReference type="SUPFAM" id="SSF58038">
    <property type="entry name" value="SNARE fusion complex"/>
    <property type="match status" value="2"/>
</dbReference>
<organism evidence="8 9">
    <name type="scientific">Anopheles christyi</name>
    <dbReference type="NCBI Taxonomy" id="43041"/>
    <lineage>
        <taxon>Eukaryota</taxon>
        <taxon>Metazoa</taxon>
        <taxon>Ecdysozoa</taxon>
        <taxon>Arthropoda</taxon>
        <taxon>Hexapoda</taxon>
        <taxon>Insecta</taxon>
        <taxon>Pterygota</taxon>
        <taxon>Neoptera</taxon>
        <taxon>Endopterygota</taxon>
        <taxon>Diptera</taxon>
        <taxon>Nematocera</taxon>
        <taxon>Culicoidea</taxon>
        <taxon>Culicidae</taxon>
        <taxon>Anophelinae</taxon>
        <taxon>Anopheles</taxon>
    </lineage>
</organism>
<feature type="domain" description="T-SNARE coiled-coil homology" evidence="7">
    <location>
        <begin position="385"/>
        <end position="447"/>
    </location>
</feature>
<evidence type="ECO:0000256" key="1">
    <source>
        <dbReference type="ARBA" id="ARBA00009480"/>
    </source>
</evidence>
<dbReference type="InterPro" id="IPR000727">
    <property type="entry name" value="T_SNARE_dom"/>
</dbReference>
<dbReference type="GO" id="GO:0031201">
    <property type="term" value="C:SNARE complex"/>
    <property type="evidence" value="ECO:0007669"/>
    <property type="project" value="TreeGrafter"/>
</dbReference>
<feature type="coiled-coil region" evidence="5">
    <location>
        <begin position="214"/>
        <end position="244"/>
    </location>
</feature>
<dbReference type="FunFam" id="1.20.5.110:FF:000041">
    <property type="entry name" value="Synaptosomal-associated protein 29"/>
    <property type="match status" value="1"/>
</dbReference>
<evidence type="ECO:0000256" key="4">
    <source>
        <dbReference type="ARBA" id="ARBA00023054"/>
    </source>
</evidence>
<keyword evidence="9" id="KW-1185">Reference proteome</keyword>
<feature type="region of interest" description="Disordered" evidence="6">
    <location>
        <begin position="270"/>
        <end position="312"/>
    </location>
</feature>
<dbReference type="AlphaFoldDB" id="A0A182K9S1"/>
<comment type="similarity">
    <text evidence="1">Belongs to the SNAP-25 family.</text>
</comment>
<dbReference type="SMART" id="SM00397">
    <property type="entry name" value="t_SNARE"/>
    <property type="match status" value="2"/>
</dbReference>
<dbReference type="VEuPathDB" id="VectorBase:ACHR007508"/>
<evidence type="ECO:0000313" key="8">
    <source>
        <dbReference type="EnsemblMetazoa" id="ACHR007508-PA"/>
    </source>
</evidence>
<dbReference type="GO" id="GO:0031629">
    <property type="term" value="P:synaptic vesicle fusion to presynaptic active zone membrane"/>
    <property type="evidence" value="ECO:0007669"/>
    <property type="project" value="TreeGrafter"/>
</dbReference>
<evidence type="ECO:0000256" key="5">
    <source>
        <dbReference type="SAM" id="Coils"/>
    </source>
</evidence>
<dbReference type="Gene3D" id="1.20.5.110">
    <property type="match status" value="2"/>
</dbReference>
<dbReference type="PANTHER" id="PTHR19305">
    <property type="entry name" value="SYNAPTOSOMAL ASSOCIATED PROTEIN"/>
    <property type="match status" value="1"/>
</dbReference>
<dbReference type="PANTHER" id="PTHR19305:SF9">
    <property type="entry name" value="SYNAPTOSOMAL-ASSOCIATED PROTEIN 29"/>
    <property type="match status" value="1"/>
</dbReference>
<reference evidence="9" key="1">
    <citation type="submission" date="2013-03" db="EMBL/GenBank/DDBJ databases">
        <title>The Genome Sequence of Anopheles christyi ACHKN1017.</title>
        <authorList>
            <consortium name="The Broad Institute Genomics Platform"/>
            <person name="Neafsey D.E."/>
            <person name="Besansky N."/>
            <person name="Walker B."/>
            <person name="Young S.K."/>
            <person name="Zeng Q."/>
            <person name="Gargeya S."/>
            <person name="Fitzgerald M."/>
            <person name="Haas B."/>
            <person name="Abouelleil A."/>
            <person name="Allen A.W."/>
            <person name="Alvarado L."/>
            <person name="Arachchi H.M."/>
            <person name="Berlin A.M."/>
            <person name="Chapman S.B."/>
            <person name="Gainer-Dewar J."/>
            <person name="Goldberg J."/>
            <person name="Griggs A."/>
            <person name="Gujja S."/>
            <person name="Hansen M."/>
            <person name="Howarth C."/>
            <person name="Imamovic A."/>
            <person name="Ireland A."/>
            <person name="Larimer J."/>
            <person name="McCowan C."/>
            <person name="Murphy C."/>
            <person name="Pearson M."/>
            <person name="Poon T.W."/>
            <person name="Priest M."/>
            <person name="Roberts A."/>
            <person name="Saif S."/>
            <person name="Shea T."/>
            <person name="Sisk P."/>
            <person name="Sykes S."/>
            <person name="Wortman J."/>
            <person name="Nusbaum C."/>
            <person name="Birren B."/>
        </authorList>
    </citation>
    <scope>NUCLEOTIDE SEQUENCE [LARGE SCALE GENOMIC DNA]</scope>
    <source>
        <strain evidence="9">ACHKN1017</strain>
    </source>
</reference>
<dbReference type="Proteomes" id="UP000075881">
    <property type="component" value="Unassembled WGS sequence"/>
</dbReference>
<keyword evidence="2" id="KW-0813">Transport</keyword>
<dbReference type="GO" id="GO:0005484">
    <property type="term" value="F:SNAP receptor activity"/>
    <property type="evidence" value="ECO:0007669"/>
    <property type="project" value="TreeGrafter"/>
</dbReference>
<dbReference type="CDD" id="cd15856">
    <property type="entry name" value="SNARE_SNAP29C"/>
    <property type="match status" value="1"/>
</dbReference>
<feature type="region of interest" description="Disordered" evidence="6">
    <location>
        <begin position="324"/>
        <end position="392"/>
    </location>
</feature>
<evidence type="ECO:0000259" key="7">
    <source>
        <dbReference type="PROSITE" id="PS50192"/>
    </source>
</evidence>
<dbReference type="GO" id="GO:0019905">
    <property type="term" value="F:syntaxin binding"/>
    <property type="evidence" value="ECO:0007669"/>
    <property type="project" value="TreeGrafter"/>
</dbReference>
<feature type="compositionally biased region" description="Basic residues" evidence="6">
    <location>
        <begin position="341"/>
        <end position="361"/>
    </location>
</feature>
<keyword evidence="3" id="KW-0653">Protein transport</keyword>
<protein>
    <recommendedName>
        <fullName evidence="7">t-SNARE coiled-coil homology domain-containing protein</fullName>
    </recommendedName>
</protein>
<dbReference type="PROSITE" id="PS50192">
    <property type="entry name" value="T_SNARE"/>
    <property type="match status" value="1"/>
</dbReference>
<dbReference type="CDD" id="cd15887">
    <property type="entry name" value="SNARE_SNAP29N"/>
    <property type="match status" value="1"/>
</dbReference>
<evidence type="ECO:0000256" key="2">
    <source>
        <dbReference type="ARBA" id="ARBA00022448"/>
    </source>
</evidence>
<name>A0A182K9S1_9DIPT</name>
<feature type="compositionally biased region" description="Low complexity" evidence="6">
    <location>
        <begin position="362"/>
        <end position="377"/>
    </location>
</feature>
<evidence type="ECO:0000256" key="3">
    <source>
        <dbReference type="ARBA" id="ARBA00022927"/>
    </source>
</evidence>
<evidence type="ECO:0000313" key="9">
    <source>
        <dbReference type="Proteomes" id="UP000075881"/>
    </source>
</evidence>
<dbReference type="GO" id="GO:0015031">
    <property type="term" value="P:protein transport"/>
    <property type="evidence" value="ECO:0007669"/>
    <property type="project" value="UniProtKB-KW"/>
</dbReference>
<sequence length="450" mass="49225">RPYYTCLAAAFQWWGWNYIQRLSSVSVRGGDGDTVMSGHQYVPNPANLFTDEDEIDDELFLRNARRTDGYLPADDKYGMSKVTGAPYTRPDVLGPAAGFDGSGSGLVYAGGSSGSVGGSVVSIGPGGYVMDMPAAAYGAYGAGVPSKPTVVYGSAANMYADLGPDSAADVDDEIARQRQTFEQRRRELEESTLLTSQRCLGVLRETEQVGIATAEELHRQREQLEKTKKQLDEINNSLRFSQKHLNSLKSVFGGLKNYLSGRMVAGGGGGGSGGPIGPGSVHADGHGVTTGGGIPRQNISSPTPTEEDELYPHPQDYRVADPYWTADQSPVPSSQVSGDYHHHHHPHHPHHPQQQQHHHQQQQKQQQQQQHQQQQQQMANGGAGPGFSHQLDQNLDEMRGNLSRLKNLALDLNQEIDSQNDLIDDISDRVEDVDVKIGKQNKDMNRLLRK</sequence>
<dbReference type="GO" id="GO:0098793">
    <property type="term" value="C:presynapse"/>
    <property type="evidence" value="ECO:0007669"/>
    <property type="project" value="GOC"/>
</dbReference>
<feature type="compositionally biased region" description="Polar residues" evidence="6">
    <location>
        <begin position="326"/>
        <end position="337"/>
    </location>
</feature>
<keyword evidence="4 5" id="KW-0175">Coiled coil</keyword>
<accession>A0A182K9S1</accession>
<dbReference type="GO" id="GO:0016082">
    <property type="term" value="P:synaptic vesicle priming"/>
    <property type="evidence" value="ECO:0007669"/>
    <property type="project" value="TreeGrafter"/>
</dbReference>
<evidence type="ECO:0000256" key="6">
    <source>
        <dbReference type="SAM" id="MobiDB-lite"/>
    </source>
</evidence>